<dbReference type="EMBL" id="BMCU01000004">
    <property type="protein sequence ID" value="GGG20485.1"/>
    <property type="molecule type" value="Genomic_DNA"/>
</dbReference>
<evidence type="ECO:0000313" key="2">
    <source>
        <dbReference type="Proteomes" id="UP000654257"/>
    </source>
</evidence>
<dbReference type="GO" id="GO:0016705">
    <property type="term" value="F:oxidoreductase activity, acting on paired donors, with incorporation or reduction of molecular oxygen"/>
    <property type="evidence" value="ECO:0007669"/>
    <property type="project" value="InterPro"/>
</dbReference>
<dbReference type="RefSeq" id="WP_188546456.1">
    <property type="nucleotide sequence ID" value="NZ_BMCU01000004.1"/>
</dbReference>
<reference evidence="1" key="2">
    <citation type="submission" date="2020-09" db="EMBL/GenBank/DDBJ databases">
        <authorList>
            <person name="Sun Q."/>
            <person name="Sedlacek I."/>
        </authorList>
    </citation>
    <scope>NUCLEOTIDE SEQUENCE</scope>
    <source>
        <strain evidence="1">CCM 7905</strain>
    </source>
</reference>
<comment type="caution">
    <text evidence="1">The sequence shown here is derived from an EMBL/GenBank/DDBJ whole genome shotgun (WGS) entry which is preliminary data.</text>
</comment>
<keyword evidence="2" id="KW-1185">Reference proteome</keyword>
<dbReference type="SUPFAM" id="SSF51679">
    <property type="entry name" value="Bacterial luciferase-like"/>
    <property type="match status" value="1"/>
</dbReference>
<proteinExistence type="predicted"/>
<evidence type="ECO:0000313" key="1">
    <source>
        <dbReference type="EMBL" id="GGG20485.1"/>
    </source>
</evidence>
<reference evidence="1" key="1">
    <citation type="journal article" date="2014" name="Int. J. Syst. Evol. Microbiol.">
        <title>Complete genome sequence of Corynebacterium casei LMG S-19264T (=DSM 44701T), isolated from a smear-ripened cheese.</title>
        <authorList>
            <consortium name="US DOE Joint Genome Institute (JGI-PGF)"/>
            <person name="Walter F."/>
            <person name="Albersmeier A."/>
            <person name="Kalinowski J."/>
            <person name="Ruckert C."/>
        </authorList>
    </citation>
    <scope>NUCLEOTIDE SEQUENCE</scope>
    <source>
        <strain evidence="1">CCM 7905</strain>
    </source>
</reference>
<dbReference type="InterPro" id="IPR036661">
    <property type="entry name" value="Luciferase-like_sf"/>
</dbReference>
<protein>
    <submittedName>
        <fullName evidence="1">Uncharacterized protein</fullName>
    </submittedName>
</protein>
<accession>A0A917G2X1</accession>
<organism evidence="1 2">
    <name type="scientific">Rhodococcoides trifolii</name>
    <dbReference type="NCBI Taxonomy" id="908250"/>
    <lineage>
        <taxon>Bacteria</taxon>
        <taxon>Bacillati</taxon>
        <taxon>Actinomycetota</taxon>
        <taxon>Actinomycetes</taxon>
        <taxon>Mycobacteriales</taxon>
        <taxon>Nocardiaceae</taxon>
        <taxon>Rhodococcoides</taxon>
    </lineage>
</organism>
<name>A0A917G2X1_9NOCA</name>
<dbReference type="AlphaFoldDB" id="A0A917G2X1"/>
<sequence length="159" mass="16513">MTSAPTVSVDAVALTVDAPKLETVRIQASDLSEAQAQRTRLRQAFAEAGHDVDQLSVVLDVDMHIAVDARTARKELGSAVSVPAPRSLLYVGTASGLAGLIADIKAADVADGVNLHPILDRGDVVVRVVDEVLPWLASRGAVVDDDAVRGLAGSARKAS</sequence>
<dbReference type="Proteomes" id="UP000654257">
    <property type="component" value="Unassembled WGS sequence"/>
</dbReference>
<gene>
    <name evidence="1" type="ORF">GCM10007304_37970</name>
</gene>
<dbReference type="Gene3D" id="3.20.20.30">
    <property type="entry name" value="Luciferase-like domain"/>
    <property type="match status" value="1"/>
</dbReference>